<accession>A0AAE1HDX9</accession>
<evidence type="ECO:0000256" key="2">
    <source>
        <dbReference type="ARBA" id="ARBA00022771"/>
    </source>
</evidence>
<name>A0AAE1HDX9_9NEOP</name>
<feature type="domain" description="SIAH-type" evidence="6">
    <location>
        <begin position="1669"/>
        <end position="1727"/>
    </location>
</feature>
<feature type="region of interest" description="Disordered" evidence="5">
    <location>
        <begin position="1549"/>
        <end position="1572"/>
    </location>
</feature>
<feature type="compositionally biased region" description="Low complexity" evidence="5">
    <location>
        <begin position="349"/>
        <end position="358"/>
    </location>
</feature>
<keyword evidence="8" id="KW-1185">Reference proteome</keyword>
<feature type="compositionally biased region" description="Polar residues" evidence="5">
    <location>
        <begin position="1638"/>
        <end position="1654"/>
    </location>
</feature>
<feature type="compositionally biased region" description="Polar residues" evidence="5">
    <location>
        <begin position="714"/>
        <end position="726"/>
    </location>
</feature>
<keyword evidence="3" id="KW-0862">Zinc</keyword>
<feature type="region of interest" description="Disordered" evidence="5">
    <location>
        <begin position="236"/>
        <end position="288"/>
    </location>
</feature>
<dbReference type="InterPro" id="IPR013010">
    <property type="entry name" value="Znf_SIAH"/>
</dbReference>
<proteinExistence type="predicted"/>
<evidence type="ECO:0000256" key="3">
    <source>
        <dbReference type="ARBA" id="ARBA00022833"/>
    </source>
</evidence>
<feature type="region of interest" description="Disordered" evidence="5">
    <location>
        <begin position="111"/>
        <end position="211"/>
    </location>
</feature>
<feature type="region of interest" description="Disordered" evidence="5">
    <location>
        <begin position="311"/>
        <end position="358"/>
    </location>
</feature>
<feature type="compositionally biased region" description="Polar residues" evidence="5">
    <location>
        <begin position="893"/>
        <end position="930"/>
    </location>
</feature>
<keyword evidence="1" id="KW-0479">Metal-binding</keyword>
<dbReference type="EMBL" id="JAHWGI010000979">
    <property type="protein sequence ID" value="KAK3919482.1"/>
    <property type="molecule type" value="Genomic_DNA"/>
</dbReference>
<evidence type="ECO:0000313" key="7">
    <source>
        <dbReference type="EMBL" id="KAK3919482.1"/>
    </source>
</evidence>
<dbReference type="Gene3D" id="3.30.40.10">
    <property type="entry name" value="Zinc/RING finger domain, C3HC4 (zinc finger)"/>
    <property type="match status" value="1"/>
</dbReference>
<dbReference type="Pfam" id="PF21361">
    <property type="entry name" value="Sina_ZnF"/>
    <property type="match status" value="1"/>
</dbReference>
<evidence type="ECO:0000256" key="5">
    <source>
        <dbReference type="SAM" id="MobiDB-lite"/>
    </source>
</evidence>
<evidence type="ECO:0000256" key="1">
    <source>
        <dbReference type="ARBA" id="ARBA00022723"/>
    </source>
</evidence>
<feature type="compositionally biased region" description="Basic and acidic residues" evidence="5">
    <location>
        <begin position="1592"/>
        <end position="1610"/>
    </location>
</feature>
<feature type="region of interest" description="Disordered" evidence="5">
    <location>
        <begin position="874"/>
        <end position="938"/>
    </location>
</feature>
<reference evidence="7" key="2">
    <citation type="journal article" date="2023" name="BMC Genomics">
        <title>Pest status, molecular evolution, and epigenetic factors derived from the genome assembly of Frankliniella fusca, a thysanopteran phytovirus vector.</title>
        <authorList>
            <person name="Catto M.A."/>
            <person name="Labadie P.E."/>
            <person name="Jacobson A.L."/>
            <person name="Kennedy G.G."/>
            <person name="Srinivasan R."/>
            <person name="Hunt B.G."/>
        </authorList>
    </citation>
    <scope>NUCLEOTIDE SEQUENCE</scope>
    <source>
        <strain evidence="7">PL_HMW_Pooled</strain>
    </source>
</reference>
<evidence type="ECO:0000313" key="8">
    <source>
        <dbReference type="Proteomes" id="UP001219518"/>
    </source>
</evidence>
<organism evidence="7 8">
    <name type="scientific">Frankliniella fusca</name>
    <dbReference type="NCBI Taxonomy" id="407009"/>
    <lineage>
        <taxon>Eukaryota</taxon>
        <taxon>Metazoa</taxon>
        <taxon>Ecdysozoa</taxon>
        <taxon>Arthropoda</taxon>
        <taxon>Hexapoda</taxon>
        <taxon>Insecta</taxon>
        <taxon>Pterygota</taxon>
        <taxon>Neoptera</taxon>
        <taxon>Paraneoptera</taxon>
        <taxon>Thysanoptera</taxon>
        <taxon>Terebrantia</taxon>
        <taxon>Thripoidea</taxon>
        <taxon>Thripidae</taxon>
        <taxon>Frankliniella</taxon>
    </lineage>
</organism>
<evidence type="ECO:0000259" key="6">
    <source>
        <dbReference type="PROSITE" id="PS51081"/>
    </source>
</evidence>
<feature type="compositionally biased region" description="Acidic residues" evidence="5">
    <location>
        <begin position="143"/>
        <end position="161"/>
    </location>
</feature>
<evidence type="ECO:0000256" key="4">
    <source>
        <dbReference type="PROSITE-ProRule" id="PRU00455"/>
    </source>
</evidence>
<feature type="non-terminal residue" evidence="7">
    <location>
        <position position="1"/>
    </location>
</feature>
<comment type="caution">
    <text evidence="7">The sequence shown here is derived from an EMBL/GenBank/DDBJ whole genome shotgun (WGS) entry which is preliminary data.</text>
</comment>
<feature type="region of interest" description="Disordered" evidence="5">
    <location>
        <begin position="1591"/>
        <end position="1678"/>
    </location>
</feature>
<gene>
    <name evidence="7" type="ORF">KUF71_008609</name>
</gene>
<reference evidence="7" key="1">
    <citation type="submission" date="2021-07" db="EMBL/GenBank/DDBJ databases">
        <authorList>
            <person name="Catto M.A."/>
            <person name="Jacobson A."/>
            <person name="Kennedy G."/>
            <person name="Labadie P."/>
            <person name="Hunt B.G."/>
            <person name="Srinivasan R."/>
        </authorList>
    </citation>
    <scope>NUCLEOTIDE SEQUENCE</scope>
    <source>
        <strain evidence="7">PL_HMW_Pooled</strain>
        <tissue evidence="7">Head</tissue>
    </source>
</reference>
<keyword evidence="2 4" id="KW-0863">Zinc-finger</keyword>
<dbReference type="Proteomes" id="UP001219518">
    <property type="component" value="Unassembled WGS sequence"/>
</dbReference>
<feature type="compositionally biased region" description="Polar residues" evidence="5">
    <location>
        <begin position="750"/>
        <end position="768"/>
    </location>
</feature>
<dbReference type="SUPFAM" id="SSF49599">
    <property type="entry name" value="TRAF domain-like"/>
    <property type="match status" value="1"/>
</dbReference>
<dbReference type="PROSITE" id="PS51081">
    <property type="entry name" value="ZF_SIAH"/>
    <property type="match status" value="1"/>
</dbReference>
<sequence length="1839" mass="201631">WRWRGRLLRKSLRVVAIEVGRIWSNGSLSPNRVMKMEMMEAGPAAHIEKNMEYINSFGYKIVQNMATERKLPANLKKMEMARLIALHNAGARDELNHLLNDLKETRSRTRRLALTHPAPSTPVPGPGYGTTTAEADSASASPDQDDDDDEYTFDEDEDDELIDKTKKTPRLPRAGAPQPRSTRVQGCGYGFDMASPSPPPTSTVNQGQGVAPAPGHSGIMPGGSGNMAVPVPRVGQLGPSGIPLPGPEETPRPKKPTYRRPSGGSSSLAVPNKRVSKGGRIIKPPRRDGSFVYPKMTYFQNSLPYPTARIPSPGFVQNGPGAGGNYDAPHISSATGGFRPPGQYPPAGSSLNNSSSLKSWSTLGAPELPLPSTHLTSNLYSRTSIPRGTNSKLCNGGLSATSELTQSSPYSSTPSGLTGAIQTQGPLKLTHNATRTIYHNYPAVIQNSDYKANHAVNSPTYPNNNYFQKGSEYSYLPNIDIVSSRLGNTNSVDNNFGSLYQSSSAVAPFESKRMQFAQMSSSYSQHLTASEFIMKTQIVKPIPLLLPQTSLRDCPPSGYISRNLEYFYNVKSEHLQMPLQLRPYWKPAKTNCVNSYNTPICFTSSSPGLHQEATHIFPNPLLSSGPSYEYSPFQPLAPPNFGSALSPTYDNPSNLSYEVSPTNFHSVNQSKQFLPGSQATNHVPSQYGAPQRSISAYQEPLQYQQFLCSNTGQYSPSPSVHDSLQDPNAWASPDHQVTQPLSHEREDSRYQPSMQPHQLTICRQQKPLQTGMHGKQIAQRKRPMQSHNYPQQTVTCQGNAHVQERRVALQNQHQSQHLSSLGKQDTDKIGVNLLSQPHEVQKHERNRSVFQHSNLHSAPHFNHTSRRVHCPNITEAPNIQRQGPPLKKPCYQSAKSSLQGTSVSDNSSKLSSPVTQAQQPSLPVSSSSEKPQLPFSEFRGQNNQLSFPLIYDYLTSTEKQLSSPKENHENLCNQPGYDLNGNISTSFIEDVVLPALSQHALNSKLQELVYQHENALEVSHNSSSVATEFSGDNNGQTLAAHVNQDYNMQGISQSLQVHQVSSLVPKSEMLSVSPDSSEQQVVEMSSIGLHFEPSKQVYPELQSPSDSNVNNENNGNANYVELLPVPFESNHAEESESQALRVAKAVTDLSLQPNTYQEGIALDITLEKIMNKDKNTKQVVFECTDGTGEPEYMTLDVSQEDALDTSVGTLPGTIPASPNTSDVGDLNLLDSVEESGNHSSNVINQESSHLSQVSTIPVSQSDLSTETASGISDYLSTTSPSQVTSGAYYLSTHSHLSGNQRNRSLSDIFVDATTQSLNSASQVIMDESIEAINTPEDVRNSIPEETEHTNLTDRCESAQQLSESTKRDDCVVPSVSGSIALNQNRESIHCQVPVALDRSKDLSEDGGSALRHVPSASEYCQLSAVDCRVSDYVENSIPVAINNFSSDSPFINNINSEVPELLQIIKTETVDVVESEENSENKIMVQPQNDDQLNELCEHPLELNVDCVNTTSDLCAEQAEETPVKDEPVDLTRDQTTLISETQCSKVLPLPTQENCSEASTDNSTNNEDESMNFVSDKSFDCAATTNLVSSVEDKPAMDSESDHREDNVHHVSPVLRSKSAGKTYPGKQVRQPVRCSPRNSGRPSPSYASQVTSALPFRSESPVQQMTRGRKQCPNEDNGCPIEVTSAQLMSHELLCEFKFIGCPAIGCEWNGIAKKLSSHIRENHRQAIGTGTDSKHTVSVHQIHQQQHLTFLREVSRKLFVVSIHAYGDDIYASIQYIASGRSEKPISATGTLEVIDFVGTPHAWRGMISPIQQGLKFVRESGNCLKCHAGTLRYRT</sequence>
<feature type="compositionally biased region" description="Polar residues" evidence="5">
    <location>
        <begin position="1552"/>
        <end position="1566"/>
    </location>
</feature>
<dbReference type="InterPro" id="IPR013083">
    <property type="entry name" value="Znf_RING/FYVE/PHD"/>
</dbReference>
<feature type="region of interest" description="Disordered" evidence="5">
    <location>
        <begin position="714"/>
        <end position="791"/>
    </location>
</feature>
<protein>
    <submittedName>
        <fullName evidence="7">E3 ubiquitin-protein ligase SINA-like 2</fullName>
    </submittedName>
</protein>
<feature type="compositionally biased region" description="Low complexity" evidence="5">
    <location>
        <begin position="129"/>
        <end position="142"/>
    </location>
</feature>
<dbReference type="GO" id="GO:0008270">
    <property type="term" value="F:zinc ion binding"/>
    <property type="evidence" value="ECO:0007669"/>
    <property type="project" value="UniProtKB-KW"/>
</dbReference>